<dbReference type="Proteomes" id="UP000179935">
    <property type="component" value="Unassembled WGS sequence"/>
</dbReference>
<comment type="caution">
    <text evidence="1">The sequence shown here is derived from an EMBL/GenBank/DDBJ whole genome shotgun (WGS) entry which is preliminary data.</text>
</comment>
<reference evidence="1 2" key="1">
    <citation type="submission" date="2016-10" db="EMBL/GenBank/DDBJ databases">
        <title>Genome sequence of Streptomyces sp. MUSC 93.</title>
        <authorList>
            <person name="Lee L.-H."/>
            <person name="Ser H.-L."/>
            <person name="Law J.W.-F."/>
        </authorList>
    </citation>
    <scope>NUCLEOTIDE SEQUENCE [LARGE SCALE GENOMIC DNA]</scope>
    <source>
        <strain evidence="1 2">MUSC 93</strain>
    </source>
</reference>
<keyword evidence="2" id="KW-1185">Reference proteome</keyword>
<gene>
    <name evidence="1" type="ORF">BIV24_21890</name>
</gene>
<dbReference type="EMBL" id="MLYP01000058">
    <property type="protein sequence ID" value="OIJ88235.1"/>
    <property type="molecule type" value="Genomic_DNA"/>
</dbReference>
<dbReference type="OrthoDB" id="5383272at2"/>
<dbReference type="STRING" id="1428652.BIV24_21890"/>
<evidence type="ECO:0000313" key="2">
    <source>
        <dbReference type="Proteomes" id="UP000179935"/>
    </source>
</evidence>
<dbReference type="Gene3D" id="1.10.1200.10">
    <property type="entry name" value="ACP-like"/>
    <property type="match status" value="1"/>
</dbReference>
<dbReference type="SUPFAM" id="SSF47336">
    <property type="entry name" value="ACP-like"/>
    <property type="match status" value="1"/>
</dbReference>
<dbReference type="AlphaFoldDB" id="A0A1S2P478"/>
<evidence type="ECO:0000313" key="1">
    <source>
        <dbReference type="EMBL" id="OIJ88235.1"/>
    </source>
</evidence>
<organism evidence="1 2">
    <name type="scientific">Streptomyces colonosanans</name>
    <dbReference type="NCBI Taxonomy" id="1428652"/>
    <lineage>
        <taxon>Bacteria</taxon>
        <taxon>Bacillati</taxon>
        <taxon>Actinomycetota</taxon>
        <taxon>Actinomycetes</taxon>
        <taxon>Kitasatosporales</taxon>
        <taxon>Streptomycetaceae</taxon>
        <taxon>Streptomyces</taxon>
    </lineage>
</organism>
<sequence length="90" mass="9763">MALDEITPRITTFISESFLDGDPKGELTESTPLLEWEVLNSMNSALLLNFLREELRVDVPLSSINAANFRDIAAISNLVSGLMAVPAEGA</sequence>
<protein>
    <recommendedName>
        <fullName evidence="3">Carrier domain-containing protein</fullName>
    </recommendedName>
</protein>
<evidence type="ECO:0008006" key="3">
    <source>
        <dbReference type="Google" id="ProtNLM"/>
    </source>
</evidence>
<name>A0A1S2P478_9ACTN</name>
<proteinExistence type="predicted"/>
<dbReference type="RefSeq" id="WP_071368097.1">
    <property type="nucleotide sequence ID" value="NZ_MLYP01000058.1"/>
</dbReference>
<dbReference type="InterPro" id="IPR036736">
    <property type="entry name" value="ACP-like_sf"/>
</dbReference>
<accession>A0A1S2P478</accession>